<proteinExistence type="inferred from homology"/>
<dbReference type="EMBL" id="JAABOP010000001">
    <property type="protein sequence ID" value="NER09797.1"/>
    <property type="molecule type" value="Genomic_DNA"/>
</dbReference>
<dbReference type="GO" id="GO:0005737">
    <property type="term" value="C:cytoplasm"/>
    <property type="evidence" value="ECO:0007669"/>
    <property type="project" value="UniProtKB-SubCell"/>
</dbReference>
<evidence type="ECO:0000256" key="5">
    <source>
        <dbReference type="ARBA" id="ARBA00023244"/>
    </source>
</evidence>
<comment type="pathway">
    <text evidence="7">Porphyrin-containing compound metabolism; protoheme biosynthesis; protoheme from protoporphyrin-IX: step 1/1.</text>
</comment>
<dbReference type="PANTHER" id="PTHR11108:SF1">
    <property type="entry name" value="FERROCHELATASE, MITOCHONDRIAL"/>
    <property type="match status" value="1"/>
</dbReference>
<evidence type="ECO:0000256" key="4">
    <source>
        <dbReference type="ARBA" id="ARBA00023239"/>
    </source>
</evidence>
<dbReference type="SUPFAM" id="SSF53800">
    <property type="entry name" value="Chelatase"/>
    <property type="match status" value="1"/>
</dbReference>
<dbReference type="InterPro" id="IPR001015">
    <property type="entry name" value="Ferrochelatase"/>
</dbReference>
<keyword evidence="10" id="KW-1185">Reference proteome</keyword>
<dbReference type="NCBIfam" id="TIGR00109">
    <property type="entry name" value="hemH"/>
    <property type="match status" value="1"/>
</dbReference>
<keyword evidence="5 7" id="KW-0627">Porphyrin biosynthesis</keyword>
<accession>A0A6P0U9T1</accession>
<comment type="catalytic activity">
    <reaction evidence="6">
        <text>Fe-coproporphyrin III + 2 H(+) = coproporphyrin III + Fe(2+)</text>
        <dbReference type="Rhea" id="RHEA:49572"/>
        <dbReference type="ChEBI" id="CHEBI:15378"/>
        <dbReference type="ChEBI" id="CHEBI:29033"/>
        <dbReference type="ChEBI" id="CHEBI:68438"/>
        <dbReference type="ChEBI" id="CHEBI:131725"/>
        <dbReference type="EC" id="4.99.1.9"/>
    </reaction>
    <physiologicalReaction direction="right-to-left" evidence="6">
        <dbReference type="Rhea" id="RHEA:49574"/>
    </physiologicalReaction>
</comment>
<feature type="binding site" evidence="7">
    <location>
        <position position="188"/>
    </location>
    <ligand>
        <name>Fe(2+)</name>
        <dbReference type="ChEBI" id="CHEBI:29033"/>
    </ligand>
</feature>
<dbReference type="InterPro" id="IPR033659">
    <property type="entry name" value="Ferrochelatase_N"/>
</dbReference>
<comment type="function">
    <text evidence="7">Catalyzes the ferrous insertion into protoporphyrin IX.</text>
</comment>
<organism evidence="9 10">
    <name type="scientific">Muriicola jejuensis</name>
    <dbReference type="NCBI Taxonomy" id="504488"/>
    <lineage>
        <taxon>Bacteria</taxon>
        <taxon>Pseudomonadati</taxon>
        <taxon>Bacteroidota</taxon>
        <taxon>Flavobacteriia</taxon>
        <taxon>Flavobacteriales</taxon>
        <taxon>Flavobacteriaceae</taxon>
        <taxon>Muriicola</taxon>
    </lineage>
</organism>
<evidence type="ECO:0000256" key="6">
    <source>
        <dbReference type="ARBA" id="ARBA00024536"/>
    </source>
</evidence>
<evidence type="ECO:0000313" key="10">
    <source>
        <dbReference type="Proteomes" id="UP000468443"/>
    </source>
</evidence>
<sequence>MKGVLLVNLGSPDSPTAKDVKPYLDEFLMDERVIDVPKILRNILVRGIILQTRPKRSAKAYKKIWWEEGSPLIVISEHFAVKVRAQTDLPIALGMRYGSMSIRKAFQELADQGVDEVLLVPLYPHYAMSSYETVVVKALEEQQKHFPSIKVTTLPAFYHNPDYIRVLSRSIAEGLEDFDYDHVLFSYHGIPERHIRKSDPTRFHCKIDGSCCKVNSVAHHTCYRHQCYKTTDLVVEALGLPQDKVSTSFQSRLAGDPWLKPYTDYEFERLAKEGKKRLIVVTPAFVSDCLETLEEIAMEGKEQFEEAGGEHYKHIPCLNERDDWVALMASWIRDWQTEHILPV</sequence>
<dbReference type="UniPathway" id="UPA00252">
    <property type="reaction ID" value="UER00325"/>
</dbReference>
<evidence type="ECO:0000256" key="7">
    <source>
        <dbReference type="HAMAP-Rule" id="MF_00323"/>
    </source>
</evidence>
<reference evidence="9 10" key="1">
    <citation type="submission" date="2020-01" db="EMBL/GenBank/DDBJ databases">
        <title>Muriicola jejuensis KCTC 22299.</title>
        <authorList>
            <person name="Wang G."/>
        </authorList>
    </citation>
    <scope>NUCLEOTIDE SEQUENCE [LARGE SCALE GENOMIC DNA]</scope>
    <source>
        <strain evidence="9 10">KCTC 22299</strain>
    </source>
</reference>
<name>A0A6P0U9T1_9FLAO</name>
<keyword evidence="2 7" id="KW-0408">Iron</keyword>
<dbReference type="EC" id="4.98.1.1" evidence="7"/>
<dbReference type="PANTHER" id="PTHR11108">
    <property type="entry name" value="FERROCHELATASE"/>
    <property type="match status" value="1"/>
</dbReference>
<evidence type="ECO:0000256" key="8">
    <source>
        <dbReference type="RuleBase" id="RU004185"/>
    </source>
</evidence>
<evidence type="ECO:0000313" key="9">
    <source>
        <dbReference type="EMBL" id="NER09797.1"/>
    </source>
</evidence>
<dbReference type="AlphaFoldDB" id="A0A6P0U9T1"/>
<dbReference type="Pfam" id="PF00762">
    <property type="entry name" value="Ferrochelatase"/>
    <property type="match status" value="1"/>
</dbReference>
<dbReference type="CDD" id="cd00419">
    <property type="entry name" value="Ferrochelatase_C"/>
    <property type="match status" value="1"/>
</dbReference>
<keyword evidence="7" id="KW-0479">Metal-binding</keyword>
<gene>
    <name evidence="7" type="primary">hemH</name>
    <name evidence="9" type="ORF">GWK09_04675</name>
</gene>
<evidence type="ECO:0000256" key="3">
    <source>
        <dbReference type="ARBA" id="ARBA00023133"/>
    </source>
</evidence>
<feature type="binding site" evidence="7">
    <location>
        <position position="291"/>
    </location>
    <ligand>
        <name>Fe(2+)</name>
        <dbReference type="ChEBI" id="CHEBI:29033"/>
    </ligand>
</feature>
<dbReference type="InterPro" id="IPR033644">
    <property type="entry name" value="Ferrochelatase_C"/>
</dbReference>
<dbReference type="CDD" id="cd03411">
    <property type="entry name" value="Ferrochelatase_N"/>
    <property type="match status" value="1"/>
</dbReference>
<dbReference type="Gene3D" id="3.40.50.1400">
    <property type="match status" value="2"/>
</dbReference>
<dbReference type="GO" id="GO:0004325">
    <property type="term" value="F:ferrochelatase activity"/>
    <property type="evidence" value="ECO:0007669"/>
    <property type="project" value="UniProtKB-UniRule"/>
</dbReference>
<evidence type="ECO:0000256" key="2">
    <source>
        <dbReference type="ARBA" id="ARBA00023004"/>
    </source>
</evidence>
<keyword evidence="4 7" id="KW-0456">Lyase</keyword>
<dbReference type="HAMAP" id="MF_00323">
    <property type="entry name" value="Ferrochelatase"/>
    <property type="match status" value="1"/>
</dbReference>
<dbReference type="GO" id="GO:0046872">
    <property type="term" value="F:metal ion binding"/>
    <property type="evidence" value="ECO:0007669"/>
    <property type="project" value="UniProtKB-KW"/>
</dbReference>
<dbReference type="Proteomes" id="UP000468443">
    <property type="component" value="Unassembled WGS sequence"/>
</dbReference>
<dbReference type="RefSeq" id="WP_163691834.1">
    <property type="nucleotide sequence ID" value="NZ_FXTW01000001.1"/>
</dbReference>
<dbReference type="GO" id="GO:0006783">
    <property type="term" value="P:heme biosynthetic process"/>
    <property type="evidence" value="ECO:0007669"/>
    <property type="project" value="UniProtKB-UniRule"/>
</dbReference>
<comment type="similarity">
    <text evidence="1 7 8">Belongs to the ferrochelatase family.</text>
</comment>
<comment type="caution">
    <text evidence="9">The sequence shown here is derived from an EMBL/GenBank/DDBJ whole genome shotgun (WGS) entry which is preliminary data.</text>
</comment>
<keyword evidence="7" id="KW-0963">Cytoplasm</keyword>
<protein>
    <recommendedName>
        <fullName evidence="7">Ferrochelatase</fullName>
        <ecNumber evidence="7">4.98.1.1</ecNumber>
    </recommendedName>
    <alternativeName>
        <fullName evidence="7">Heme synthase</fullName>
    </alternativeName>
    <alternativeName>
        <fullName evidence="7">Protoheme ferro-lyase</fullName>
    </alternativeName>
</protein>
<keyword evidence="3 7" id="KW-0350">Heme biosynthesis</keyword>
<comment type="subcellular location">
    <subcellularLocation>
        <location evidence="7">Cytoplasm</location>
    </subcellularLocation>
</comment>
<evidence type="ECO:0000256" key="1">
    <source>
        <dbReference type="ARBA" id="ARBA00007718"/>
    </source>
</evidence>
<comment type="catalytic activity">
    <reaction evidence="7">
        <text>heme b + 2 H(+) = protoporphyrin IX + Fe(2+)</text>
        <dbReference type="Rhea" id="RHEA:22584"/>
        <dbReference type="ChEBI" id="CHEBI:15378"/>
        <dbReference type="ChEBI" id="CHEBI:29033"/>
        <dbReference type="ChEBI" id="CHEBI:57306"/>
        <dbReference type="ChEBI" id="CHEBI:60344"/>
        <dbReference type="EC" id="4.98.1.1"/>
    </reaction>
</comment>